<evidence type="ECO:0000313" key="7">
    <source>
        <dbReference type="EMBL" id="MFC7096227.1"/>
    </source>
</evidence>
<name>A0ABD5WRR9_9EURY</name>
<reference evidence="7 8" key="1">
    <citation type="journal article" date="2019" name="Int. J. Syst. Evol. Microbiol.">
        <title>The Global Catalogue of Microorganisms (GCM) 10K type strain sequencing project: providing services to taxonomists for standard genome sequencing and annotation.</title>
        <authorList>
            <consortium name="The Broad Institute Genomics Platform"/>
            <consortium name="The Broad Institute Genome Sequencing Center for Infectious Disease"/>
            <person name="Wu L."/>
            <person name="Ma J."/>
        </authorList>
    </citation>
    <scope>NUCLEOTIDE SEQUENCE [LARGE SCALE GENOMIC DNA]</scope>
    <source>
        <strain evidence="7 8">DT55</strain>
    </source>
</reference>
<comment type="subcellular location">
    <subcellularLocation>
        <location evidence="1">Membrane</location>
        <topology evidence="1">Multi-pass membrane protein</topology>
    </subcellularLocation>
</comment>
<keyword evidence="3 5" id="KW-1133">Transmembrane helix</keyword>
<feature type="transmembrane region" description="Helical" evidence="5">
    <location>
        <begin position="216"/>
        <end position="234"/>
    </location>
</feature>
<evidence type="ECO:0000256" key="3">
    <source>
        <dbReference type="ARBA" id="ARBA00022989"/>
    </source>
</evidence>
<comment type="caution">
    <text evidence="7">The sequence shown here is derived from an EMBL/GenBank/DDBJ whole genome shotgun (WGS) entry which is preliminary data.</text>
</comment>
<evidence type="ECO:0000256" key="4">
    <source>
        <dbReference type="ARBA" id="ARBA00023136"/>
    </source>
</evidence>
<accession>A0ABD5WRR9</accession>
<keyword evidence="8" id="KW-1185">Reference proteome</keyword>
<dbReference type="GeneID" id="79269887"/>
<dbReference type="RefSeq" id="WP_276239374.1">
    <property type="nucleotide sequence ID" value="NZ_CP119989.1"/>
</dbReference>
<feature type="transmembrane region" description="Helical" evidence="5">
    <location>
        <begin position="284"/>
        <end position="302"/>
    </location>
</feature>
<sequence>MAKRELASLRAEKTIVLALLIQLFVAAFSSFLVVGLVSLYDPGSAAGYSVETAVAGDDANDLLRAVESTDGMDGRLYPGREAAAEAFNDREVDAAMLATATTDGRLEVRVLVPDSNVATTLVVVRAREALRAFERLERDQRSASLTAETLELPPGAGASPYFGFTYTVLVPLLLFLPVFIAGSVTVDSLTEELERGTLELLRVAPVTMTDIVEGKLLAAAGLAPVQAALWLALLSANGTAIAPGPNLVSTMAGVLALLGLTAGLAALVTALGAALALTAPDRRAAQTVYSLGVLGLFGLAALSPVNPANVAAKLAVGSGDPVSYLAVGAVVVFGAVAVAAARVGVARYGPA</sequence>
<organism evidence="7 8">
    <name type="scientific">Halobaculum marinum</name>
    <dbReference type="NCBI Taxonomy" id="3031996"/>
    <lineage>
        <taxon>Archaea</taxon>
        <taxon>Methanobacteriati</taxon>
        <taxon>Methanobacteriota</taxon>
        <taxon>Stenosarchaea group</taxon>
        <taxon>Halobacteria</taxon>
        <taxon>Halobacteriales</taxon>
        <taxon>Haloferacaceae</taxon>
        <taxon>Halobaculum</taxon>
    </lineage>
</organism>
<protein>
    <submittedName>
        <fullName evidence="7">ABC transporter permease</fullName>
    </submittedName>
</protein>
<keyword evidence="2 5" id="KW-0812">Transmembrane</keyword>
<evidence type="ECO:0000256" key="2">
    <source>
        <dbReference type="ARBA" id="ARBA00022692"/>
    </source>
</evidence>
<feature type="transmembrane region" description="Helical" evidence="5">
    <location>
        <begin position="15"/>
        <end position="40"/>
    </location>
</feature>
<evidence type="ECO:0000259" key="6">
    <source>
        <dbReference type="Pfam" id="PF12698"/>
    </source>
</evidence>
<feature type="domain" description="ABC-2 type transporter transmembrane" evidence="6">
    <location>
        <begin position="21"/>
        <end position="311"/>
    </location>
</feature>
<feature type="transmembrane region" description="Helical" evidence="5">
    <location>
        <begin position="254"/>
        <end position="277"/>
    </location>
</feature>
<evidence type="ECO:0000256" key="5">
    <source>
        <dbReference type="SAM" id="Phobius"/>
    </source>
</evidence>
<keyword evidence="4 5" id="KW-0472">Membrane</keyword>
<dbReference type="AlphaFoldDB" id="A0ABD5WRR9"/>
<dbReference type="EMBL" id="JBHTAG010000002">
    <property type="protein sequence ID" value="MFC7096227.1"/>
    <property type="molecule type" value="Genomic_DNA"/>
</dbReference>
<proteinExistence type="predicted"/>
<evidence type="ECO:0000256" key="1">
    <source>
        <dbReference type="ARBA" id="ARBA00004141"/>
    </source>
</evidence>
<feature type="transmembrane region" description="Helical" evidence="5">
    <location>
        <begin position="161"/>
        <end position="186"/>
    </location>
</feature>
<dbReference type="GO" id="GO:0016020">
    <property type="term" value="C:membrane"/>
    <property type="evidence" value="ECO:0007669"/>
    <property type="project" value="UniProtKB-SubCell"/>
</dbReference>
<dbReference type="Pfam" id="PF12698">
    <property type="entry name" value="ABC2_membrane_3"/>
    <property type="match status" value="1"/>
</dbReference>
<dbReference type="Proteomes" id="UP001596388">
    <property type="component" value="Unassembled WGS sequence"/>
</dbReference>
<evidence type="ECO:0000313" key="8">
    <source>
        <dbReference type="Proteomes" id="UP001596388"/>
    </source>
</evidence>
<feature type="transmembrane region" description="Helical" evidence="5">
    <location>
        <begin position="322"/>
        <end position="345"/>
    </location>
</feature>
<gene>
    <name evidence="7" type="ORF">ACFQKD_02830</name>
</gene>
<dbReference type="InterPro" id="IPR013525">
    <property type="entry name" value="ABC2_TM"/>
</dbReference>